<evidence type="ECO:0000256" key="4">
    <source>
        <dbReference type="ARBA" id="ARBA00022692"/>
    </source>
</evidence>
<dbReference type="Proteomes" id="UP000681340">
    <property type="component" value="Unassembled WGS sequence"/>
</dbReference>
<dbReference type="RefSeq" id="WP_212990773.1">
    <property type="nucleotide sequence ID" value="NZ_BAABEA010000025.1"/>
</dbReference>
<comment type="subcellular location">
    <subcellularLocation>
        <location evidence="1">Cell membrane</location>
        <topology evidence="1">Multi-pass membrane protein</topology>
    </subcellularLocation>
</comment>
<name>A0A919VQH6_9ACTN</name>
<sequence>MEISGIITALIIGLIIGALGRLVVPGKQNIPIWLTLVIGVVAAFLGTLIAAAVGVAETPGIDWIELALQIGLAAAGVAIVAGAKGRSRVR</sequence>
<accession>A0A919VQH6</accession>
<dbReference type="GO" id="GO:0005886">
    <property type="term" value="C:plasma membrane"/>
    <property type="evidence" value="ECO:0007669"/>
    <property type="project" value="UniProtKB-SubCell"/>
</dbReference>
<keyword evidence="5 7" id="KW-1133">Transmembrane helix</keyword>
<feature type="transmembrane region" description="Helical" evidence="7">
    <location>
        <begin position="6"/>
        <end position="24"/>
    </location>
</feature>
<dbReference type="AlphaFoldDB" id="A0A919VQH6"/>
<evidence type="ECO:0000256" key="5">
    <source>
        <dbReference type="ARBA" id="ARBA00022989"/>
    </source>
</evidence>
<evidence type="ECO:0000256" key="3">
    <source>
        <dbReference type="ARBA" id="ARBA00022475"/>
    </source>
</evidence>
<reference evidence="8" key="1">
    <citation type="submission" date="2021-03" db="EMBL/GenBank/DDBJ databases">
        <title>Whole genome shotgun sequence of Actinoplanes auranticolor NBRC 12245.</title>
        <authorList>
            <person name="Komaki H."/>
            <person name="Tamura T."/>
        </authorList>
    </citation>
    <scope>NUCLEOTIDE SEQUENCE</scope>
    <source>
        <strain evidence="8">NBRC 12245</strain>
    </source>
</reference>
<keyword evidence="6 7" id="KW-0472">Membrane</keyword>
<keyword evidence="9" id="KW-1185">Reference proteome</keyword>
<evidence type="ECO:0000313" key="8">
    <source>
        <dbReference type="EMBL" id="GIM71830.1"/>
    </source>
</evidence>
<comment type="similarity">
    <text evidence="2">Belongs to the UPF0410 family.</text>
</comment>
<feature type="transmembrane region" description="Helical" evidence="7">
    <location>
        <begin position="66"/>
        <end position="83"/>
    </location>
</feature>
<evidence type="ECO:0000256" key="1">
    <source>
        <dbReference type="ARBA" id="ARBA00004651"/>
    </source>
</evidence>
<dbReference type="PANTHER" id="PTHR33884:SF3">
    <property type="entry name" value="UPF0410 PROTEIN YMGE"/>
    <property type="match status" value="1"/>
</dbReference>
<comment type="caution">
    <text evidence="8">The sequence shown here is derived from an EMBL/GenBank/DDBJ whole genome shotgun (WGS) entry which is preliminary data.</text>
</comment>
<dbReference type="InterPro" id="IPR007341">
    <property type="entry name" value="Transgly_assoc"/>
</dbReference>
<evidence type="ECO:0000256" key="2">
    <source>
        <dbReference type="ARBA" id="ARBA00011006"/>
    </source>
</evidence>
<organism evidence="8 9">
    <name type="scientific">Actinoplanes auranticolor</name>
    <dbReference type="NCBI Taxonomy" id="47988"/>
    <lineage>
        <taxon>Bacteria</taxon>
        <taxon>Bacillati</taxon>
        <taxon>Actinomycetota</taxon>
        <taxon>Actinomycetes</taxon>
        <taxon>Micromonosporales</taxon>
        <taxon>Micromonosporaceae</taxon>
        <taxon>Actinoplanes</taxon>
    </lineage>
</organism>
<evidence type="ECO:0000313" key="9">
    <source>
        <dbReference type="Proteomes" id="UP000681340"/>
    </source>
</evidence>
<dbReference type="EMBL" id="BOQL01000038">
    <property type="protein sequence ID" value="GIM71830.1"/>
    <property type="molecule type" value="Genomic_DNA"/>
</dbReference>
<feature type="transmembrane region" description="Helical" evidence="7">
    <location>
        <begin position="31"/>
        <end position="54"/>
    </location>
</feature>
<keyword evidence="3" id="KW-1003">Cell membrane</keyword>
<gene>
    <name evidence="8" type="ORF">Aau02nite_47930</name>
</gene>
<evidence type="ECO:0000256" key="7">
    <source>
        <dbReference type="SAM" id="Phobius"/>
    </source>
</evidence>
<proteinExistence type="inferred from homology"/>
<evidence type="ECO:0000256" key="6">
    <source>
        <dbReference type="ARBA" id="ARBA00023136"/>
    </source>
</evidence>
<keyword evidence="4 7" id="KW-0812">Transmembrane</keyword>
<protein>
    <submittedName>
        <fullName evidence="8">Transglycosylase</fullName>
    </submittedName>
</protein>
<dbReference type="PANTHER" id="PTHR33884">
    <property type="entry name" value="UPF0410 PROTEIN YMGE"/>
    <property type="match status" value="1"/>
</dbReference>